<keyword evidence="5 6" id="KW-0949">S-adenosyl-L-methionine</keyword>
<sequence>MDKEWIEVSITTSSEAVEAVSGILYNTEVKGVSIEDSQDVEFKKKHPEDWDYFDESLLKIKDGTAVVKGYYKQDKNLNGYLKYIKDSINNLENFGIDKGKGLITVSKVNEEDWENKWKEYYKPYKVGKNIVVKPIWENYEAEKDDIIVELDPGMAFGTGTHETTKMCIKALEKYIKPEYTVFDIGTGSGILAITSSKLGAKEVTGVDLDPVAVKSASTNVGYNHIKNVNILHGDLMDVVKGKANIVVANIIADVIIFLADGVKNFMLPGGVFICSGIILERKEEVVDKLNKTGFKIEEINEDGEWVCIVASVK</sequence>
<evidence type="ECO:0000313" key="8">
    <source>
        <dbReference type="Proteomes" id="UP000077407"/>
    </source>
</evidence>
<dbReference type="PATRIC" id="fig|1538.10.peg.3381"/>
<evidence type="ECO:0000256" key="6">
    <source>
        <dbReference type="HAMAP-Rule" id="MF_00735"/>
    </source>
</evidence>
<dbReference type="InterPro" id="IPR050078">
    <property type="entry name" value="Ribosomal_L11_MeTrfase_PrmA"/>
</dbReference>
<dbReference type="Pfam" id="PF06325">
    <property type="entry name" value="PrmA"/>
    <property type="match status" value="1"/>
</dbReference>
<keyword evidence="4 6" id="KW-0808">Transferase</keyword>
<keyword evidence="3 6" id="KW-0489">Methyltransferase</keyword>
<gene>
    <name evidence="6 7" type="primary">prmA</name>
    <name evidence="7" type="ORF">WY13_03325</name>
</gene>
<accession>A0A162L2P1</accession>
<comment type="function">
    <text evidence="6">Methylates ribosomal protein L11.</text>
</comment>
<dbReference type="AlphaFoldDB" id="A0A162L2P1"/>
<protein>
    <recommendedName>
        <fullName evidence="6">Ribosomal protein L11 methyltransferase</fullName>
        <shortName evidence="6">L11 Mtase</shortName>
        <ecNumber evidence="6">2.1.1.-</ecNumber>
    </recommendedName>
</protein>
<comment type="catalytic activity">
    <reaction evidence="6">
        <text>L-lysyl-[protein] + 3 S-adenosyl-L-methionine = N(6),N(6),N(6)-trimethyl-L-lysyl-[protein] + 3 S-adenosyl-L-homocysteine + 3 H(+)</text>
        <dbReference type="Rhea" id="RHEA:54192"/>
        <dbReference type="Rhea" id="RHEA-COMP:9752"/>
        <dbReference type="Rhea" id="RHEA-COMP:13826"/>
        <dbReference type="ChEBI" id="CHEBI:15378"/>
        <dbReference type="ChEBI" id="CHEBI:29969"/>
        <dbReference type="ChEBI" id="CHEBI:57856"/>
        <dbReference type="ChEBI" id="CHEBI:59789"/>
        <dbReference type="ChEBI" id="CHEBI:61961"/>
    </reaction>
</comment>
<comment type="caution">
    <text evidence="7">The sequence shown here is derived from an EMBL/GenBank/DDBJ whole genome shotgun (WGS) entry which is preliminary data.</text>
</comment>
<name>A0A162L2P1_9CLOT</name>
<dbReference type="GO" id="GO:0005737">
    <property type="term" value="C:cytoplasm"/>
    <property type="evidence" value="ECO:0007669"/>
    <property type="project" value="UniProtKB-SubCell"/>
</dbReference>
<dbReference type="PANTHER" id="PTHR43648">
    <property type="entry name" value="ELECTRON TRANSFER FLAVOPROTEIN BETA SUBUNIT LYSINE METHYLTRANSFERASE"/>
    <property type="match status" value="1"/>
</dbReference>
<dbReference type="GO" id="GO:0032259">
    <property type="term" value="P:methylation"/>
    <property type="evidence" value="ECO:0007669"/>
    <property type="project" value="UniProtKB-KW"/>
</dbReference>
<evidence type="ECO:0000256" key="2">
    <source>
        <dbReference type="ARBA" id="ARBA00022490"/>
    </source>
</evidence>
<dbReference type="InterPro" id="IPR004498">
    <property type="entry name" value="Ribosomal_PrmA_MeTrfase"/>
</dbReference>
<keyword evidence="7" id="KW-0689">Ribosomal protein</keyword>
<evidence type="ECO:0000256" key="5">
    <source>
        <dbReference type="ARBA" id="ARBA00022691"/>
    </source>
</evidence>
<dbReference type="SUPFAM" id="SSF53335">
    <property type="entry name" value="S-adenosyl-L-methionine-dependent methyltransferases"/>
    <property type="match status" value="1"/>
</dbReference>
<dbReference type="PANTHER" id="PTHR43648:SF1">
    <property type="entry name" value="ELECTRON TRANSFER FLAVOPROTEIN BETA SUBUNIT LYSINE METHYLTRANSFERASE"/>
    <property type="match status" value="1"/>
</dbReference>
<keyword evidence="7" id="KW-0687">Ribonucleoprotein</keyword>
<evidence type="ECO:0000313" key="7">
    <source>
        <dbReference type="EMBL" id="OAA83538.1"/>
    </source>
</evidence>
<dbReference type="NCBIfam" id="TIGR00406">
    <property type="entry name" value="prmA"/>
    <property type="match status" value="1"/>
</dbReference>
<feature type="binding site" evidence="6">
    <location>
        <position position="207"/>
    </location>
    <ligand>
        <name>S-adenosyl-L-methionine</name>
        <dbReference type="ChEBI" id="CHEBI:59789"/>
    </ligand>
</feature>
<dbReference type="HAMAP" id="MF_00735">
    <property type="entry name" value="Methyltr_PrmA"/>
    <property type="match status" value="1"/>
</dbReference>
<organism evidence="7 8">
    <name type="scientific">Clostridium ljungdahlii</name>
    <dbReference type="NCBI Taxonomy" id="1538"/>
    <lineage>
        <taxon>Bacteria</taxon>
        <taxon>Bacillati</taxon>
        <taxon>Bacillota</taxon>
        <taxon>Clostridia</taxon>
        <taxon>Eubacteriales</taxon>
        <taxon>Clostridiaceae</taxon>
        <taxon>Clostridium</taxon>
    </lineage>
</organism>
<dbReference type="EMBL" id="LITT01000058">
    <property type="protein sequence ID" value="OAA83538.1"/>
    <property type="molecule type" value="Genomic_DNA"/>
</dbReference>
<feature type="binding site" evidence="6">
    <location>
        <position position="249"/>
    </location>
    <ligand>
        <name>S-adenosyl-L-methionine</name>
        <dbReference type="ChEBI" id="CHEBI:59789"/>
    </ligand>
</feature>
<dbReference type="Gene3D" id="3.40.50.150">
    <property type="entry name" value="Vaccinia Virus protein VP39"/>
    <property type="match status" value="1"/>
</dbReference>
<dbReference type="CDD" id="cd02440">
    <property type="entry name" value="AdoMet_MTases"/>
    <property type="match status" value="1"/>
</dbReference>
<dbReference type="RefSeq" id="WP_063556619.1">
    <property type="nucleotide sequence ID" value="NZ_LITT01000058.1"/>
</dbReference>
<feature type="binding site" evidence="6">
    <location>
        <position position="185"/>
    </location>
    <ligand>
        <name>S-adenosyl-L-methionine</name>
        <dbReference type="ChEBI" id="CHEBI:59789"/>
    </ligand>
</feature>
<evidence type="ECO:0000256" key="4">
    <source>
        <dbReference type="ARBA" id="ARBA00022679"/>
    </source>
</evidence>
<dbReference type="PIRSF" id="PIRSF000401">
    <property type="entry name" value="RPL11_MTase"/>
    <property type="match status" value="1"/>
</dbReference>
<comment type="similarity">
    <text evidence="1 6">Belongs to the methyltransferase superfamily. PrmA family.</text>
</comment>
<dbReference type="GO" id="GO:0016279">
    <property type="term" value="F:protein-lysine N-methyltransferase activity"/>
    <property type="evidence" value="ECO:0007669"/>
    <property type="project" value="RHEA"/>
</dbReference>
<dbReference type="Proteomes" id="UP000077407">
    <property type="component" value="Unassembled WGS sequence"/>
</dbReference>
<proteinExistence type="inferred from homology"/>
<comment type="subcellular location">
    <subcellularLocation>
        <location evidence="6">Cytoplasm</location>
    </subcellularLocation>
</comment>
<dbReference type="GO" id="GO:0005840">
    <property type="term" value="C:ribosome"/>
    <property type="evidence" value="ECO:0007669"/>
    <property type="project" value="UniProtKB-KW"/>
</dbReference>
<dbReference type="OrthoDB" id="9785995at2"/>
<keyword evidence="2 6" id="KW-0963">Cytoplasm</keyword>
<dbReference type="EC" id="2.1.1.-" evidence="6"/>
<dbReference type="InterPro" id="IPR029063">
    <property type="entry name" value="SAM-dependent_MTases_sf"/>
</dbReference>
<feature type="binding site" evidence="6">
    <location>
        <position position="164"/>
    </location>
    <ligand>
        <name>S-adenosyl-L-methionine</name>
        <dbReference type="ChEBI" id="CHEBI:59789"/>
    </ligand>
</feature>
<reference evidence="7 8" key="1">
    <citation type="journal article" date="2015" name="Biotechnol. Bioeng.">
        <title>Genome sequence and phenotypic characterization of Caulobacter segnis.</title>
        <authorList>
            <person name="Patel S."/>
            <person name="Fletcher B."/>
            <person name="Scott D.C."/>
            <person name="Ely B."/>
        </authorList>
    </citation>
    <scope>NUCLEOTIDE SEQUENCE [LARGE SCALE GENOMIC DNA]</scope>
    <source>
        <strain evidence="7 8">ERI-2</strain>
    </source>
</reference>
<evidence type="ECO:0000256" key="3">
    <source>
        <dbReference type="ARBA" id="ARBA00022603"/>
    </source>
</evidence>
<evidence type="ECO:0000256" key="1">
    <source>
        <dbReference type="ARBA" id="ARBA00009741"/>
    </source>
</evidence>